<dbReference type="RefSeq" id="WP_116180817.1">
    <property type="nucleotide sequence ID" value="NZ_CP144376.1"/>
</dbReference>
<accession>A0A3E0GWA3</accession>
<dbReference type="AlphaFoldDB" id="A0A3E0GWA3"/>
<protein>
    <submittedName>
        <fullName evidence="1">Uncharacterized protein</fullName>
    </submittedName>
</protein>
<organism evidence="1 2">
    <name type="scientific">Kutzneria buriramensis</name>
    <dbReference type="NCBI Taxonomy" id="1045776"/>
    <lineage>
        <taxon>Bacteria</taxon>
        <taxon>Bacillati</taxon>
        <taxon>Actinomycetota</taxon>
        <taxon>Actinomycetes</taxon>
        <taxon>Pseudonocardiales</taxon>
        <taxon>Pseudonocardiaceae</taxon>
        <taxon>Kutzneria</taxon>
    </lineage>
</organism>
<evidence type="ECO:0000313" key="2">
    <source>
        <dbReference type="Proteomes" id="UP000256269"/>
    </source>
</evidence>
<gene>
    <name evidence="1" type="ORF">BCF44_12214</name>
</gene>
<evidence type="ECO:0000313" key="1">
    <source>
        <dbReference type="EMBL" id="REH30991.1"/>
    </source>
</evidence>
<dbReference type="Proteomes" id="UP000256269">
    <property type="component" value="Unassembled WGS sequence"/>
</dbReference>
<keyword evidence="2" id="KW-1185">Reference proteome</keyword>
<dbReference type="EMBL" id="QUNO01000022">
    <property type="protein sequence ID" value="REH30991.1"/>
    <property type="molecule type" value="Genomic_DNA"/>
</dbReference>
<proteinExistence type="predicted"/>
<comment type="caution">
    <text evidence="1">The sequence shown here is derived from an EMBL/GenBank/DDBJ whole genome shotgun (WGS) entry which is preliminary data.</text>
</comment>
<sequence>MICVRHRPTATETPQAPTSDLLRIRYLGGLIDFDHRRHRVARIATTRTGNYLGLLCGHYCPADQLPASADQVEPAGPDCPGCQLLDPAFHQALKTGGTR</sequence>
<name>A0A3E0GWA3_9PSEU</name>
<reference evidence="1 2" key="1">
    <citation type="submission" date="2018-08" db="EMBL/GenBank/DDBJ databases">
        <title>Genomic Encyclopedia of Archaeal and Bacterial Type Strains, Phase II (KMG-II): from individual species to whole genera.</title>
        <authorList>
            <person name="Goeker M."/>
        </authorList>
    </citation>
    <scope>NUCLEOTIDE SEQUENCE [LARGE SCALE GENOMIC DNA]</scope>
    <source>
        <strain evidence="1 2">DSM 45791</strain>
    </source>
</reference>